<dbReference type="Proteomes" id="UP001050691">
    <property type="component" value="Unassembled WGS sequence"/>
</dbReference>
<feature type="compositionally biased region" description="Polar residues" evidence="1">
    <location>
        <begin position="137"/>
        <end position="150"/>
    </location>
</feature>
<comment type="caution">
    <text evidence="2">The sequence shown here is derived from an EMBL/GenBank/DDBJ whole genome shotgun (WGS) entry which is preliminary data.</text>
</comment>
<feature type="region of interest" description="Disordered" evidence="1">
    <location>
        <begin position="1"/>
        <end position="21"/>
    </location>
</feature>
<protein>
    <submittedName>
        <fullName evidence="2">Uncharacterized protein</fullName>
    </submittedName>
</protein>
<evidence type="ECO:0000313" key="2">
    <source>
        <dbReference type="EMBL" id="GJJ10207.1"/>
    </source>
</evidence>
<feature type="region of interest" description="Disordered" evidence="1">
    <location>
        <begin position="171"/>
        <end position="280"/>
    </location>
</feature>
<accession>A0AAV5A940</accession>
<dbReference type="AlphaFoldDB" id="A0AAV5A940"/>
<name>A0AAV5A940_9AGAM</name>
<evidence type="ECO:0000313" key="3">
    <source>
        <dbReference type="Proteomes" id="UP001050691"/>
    </source>
</evidence>
<sequence length="301" mass="32214">MSASLPKEPSSPVTTPRQHAQCPQMCPSYIITLSPTTTQTMVVQPVLPEPVHLSEEPVSNDLSFDSLRYSLSYNSNNTARNYHDSRNALGTPSPMNRSATELSSLPDRSAIHPSSLHFHPQSCNLNILPENSLLHPESQSADGTPSSSMIIGQPLPQHPKMMLSYILNPSSPVSEKAETPEPNPVLAHTSRSPSPTLSGSEVSSPSTSLFNINGSPVLTRHPGLDSPPHDGSQLSSPTTTPPSSPPPIPQPVPDLPQMVQPPQLLPWEGPPPPGLNPANHQAYQQGGVHWMLAQIFGADIG</sequence>
<feature type="compositionally biased region" description="Low complexity" evidence="1">
    <location>
        <begin position="255"/>
        <end position="267"/>
    </location>
</feature>
<feature type="compositionally biased region" description="Polar residues" evidence="1">
    <location>
        <begin position="189"/>
        <end position="216"/>
    </location>
</feature>
<organism evidence="2 3">
    <name type="scientific">Clathrus columnatus</name>
    <dbReference type="NCBI Taxonomy" id="1419009"/>
    <lineage>
        <taxon>Eukaryota</taxon>
        <taxon>Fungi</taxon>
        <taxon>Dikarya</taxon>
        <taxon>Basidiomycota</taxon>
        <taxon>Agaricomycotina</taxon>
        <taxon>Agaricomycetes</taxon>
        <taxon>Phallomycetidae</taxon>
        <taxon>Phallales</taxon>
        <taxon>Clathraceae</taxon>
        <taxon>Clathrus</taxon>
    </lineage>
</organism>
<feature type="compositionally biased region" description="Polar residues" evidence="1">
    <location>
        <begin position="88"/>
        <end position="103"/>
    </location>
</feature>
<keyword evidence="3" id="KW-1185">Reference proteome</keyword>
<evidence type="ECO:0000256" key="1">
    <source>
        <dbReference type="SAM" id="MobiDB-lite"/>
    </source>
</evidence>
<feature type="compositionally biased region" description="Pro residues" evidence="1">
    <location>
        <begin position="239"/>
        <end position="254"/>
    </location>
</feature>
<reference evidence="2" key="1">
    <citation type="submission" date="2021-10" db="EMBL/GenBank/DDBJ databases">
        <title>De novo Genome Assembly of Clathrus columnatus (Basidiomycota, Fungi) Using Illumina and Nanopore Sequence Data.</title>
        <authorList>
            <person name="Ogiso-Tanaka E."/>
            <person name="Itagaki H."/>
            <person name="Hosoya T."/>
            <person name="Hosaka K."/>
        </authorList>
    </citation>
    <scope>NUCLEOTIDE SEQUENCE</scope>
    <source>
        <strain evidence="2">MO-923</strain>
    </source>
</reference>
<feature type="region of interest" description="Disordered" evidence="1">
    <location>
        <begin position="134"/>
        <end position="155"/>
    </location>
</feature>
<dbReference type="EMBL" id="BPWL01000005">
    <property type="protein sequence ID" value="GJJ10207.1"/>
    <property type="molecule type" value="Genomic_DNA"/>
</dbReference>
<gene>
    <name evidence="2" type="ORF">Clacol_004433</name>
</gene>
<proteinExistence type="predicted"/>
<feature type="region of interest" description="Disordered" evidence="1">
    <location>
        <begin position="75"/>
        <end position="116"/>
    </location>
</feature>